<dbReference type="InterPro" id="IPR002347">
    <property type="entry name" value="SDR_fam"/>
</dbReference>
<dbReference type="Proteomes" id="UP000193144">
    <property type="component" value="Unassembled WGS sequence"/>
</dbReference>
<dbReference type="GO" id="GO:0005811">
    <property type="term" value="C:lipid droplet"/>
    <property type="evidence" value="ECO:0007669"/>
    <property type="project" value="TreeGrafter"/>
</dbReference>
<keyword evidence="2" id="KW-0521">NADP</keyword>
<name>A0A1Y2A285_9PLEO</name>
<gene>
    <name evidence="5" type="ORF">BCR34DRAFT_557748</name>
</gene>
<dbReference type="PROSITE" id="PS00061">
    <property type="entry name" value="ADH_SHORT"/>
    <property type="match status" value="1"/>
</dbReference>
<comment type="caution">
    <text evidence="5">The sequence shown here is derived from an EMBL/GenBank/DDBJ whole genome shotgun (WGS) entry which is preliminary data.</text>
</comment>
<evidence type="ECO:0000256" key="1">
    <source>
        <dbReference type="ARBA" id="ARBA00006484"/>
    </source>
</evidence>
<dbReference type="GO" id="GO:0006654">
    <property type="term" value="P:phosphatidic acid biosynthetic process"/>
    <property type="evidence" value="ECO:0007669"/>
    <property type="project" value="TreeGrafter"/>
</dbReference>
<sequence>MSPTKSVLITGCSDNDIGSALALTFQKQGFHNLPNTTLLALDVANDEHIRAAVEAVKAETGILDYLINNAGRNHFMPILDETFEGVKKIFRTNFWAPIQITNAFAPVLVERKGTVVIVTSIVGYVITPFMGSYSASKRALEIIAEHLRVELEPFGVSVLSVVTRAVKSMGQTYFEDFTLPENSLYKLIEVERMGLMEYAAQVVHEITKGTTGKFWCGAHAEMVKMATQGPVPQKDMVSFLVAFGV</sequence>
<dbReference type="EMBL" id="MCFA01000020">
    <property type="protein sequence ID" value="ORY16115.1"/>
    <property type="molecule type" value="Genomic_DNA"/>
</dbReference>
<dbReference type="GO" id="GO:0019433">
    <property type="term" value="P:triglyceride catabolic process"/>
    <property type="evidence" value="ECO:0007669"/>
    <property type="project" value="TreeGrafter"/>
</dbReference>
<dbReference type="Gene3D" id="3.40.50.720">
    <property type="entry name" value="NAD(P)-binding Rossmann-like Domain"/>
    <property type="match status" value="1"/>
</dbReference>
<reference evidence="5 6" key="1">
    <citation type="submission" date="2016-07" db="EMBL/GenBank/DDBJ databases">
        <title>Pervasive Adenine N6-methylation of Active Genes in Fungi.</title>
        <authorList>
            <consortium name="DOE Joint Genome Institute"/>
            <person name="Mondo S.J."/>
            <person name="Dannebaum R.O."/>
            <person name="Kuo R.C."/>
            <person name="Labutti K."/>
            <person name="Haridas S."/>
            <person name="Kuo A."/>
            <person name="Salamov A."/>
            <person name="Ahrendt S.R."/>
            <person name="Lipzen A."/>
            <person name="Sullivan W."/>
            <person name="Andreopoulos W.B."/>
            <person name="Clum A."/>
            <person name="Lindquist E."/>
            <person name="Daum C."/>
            <person name="Ramamoorthy G.K."/>
            <person name="Gryganskyi A."/>
            <person name="Culley D."/>
            <person name="Magnuson J.K."/>
            <person name="James T.Y."/>
            <person name="O'Malley M.A."/>
            <person name="Stajich J.E."/>
            <person name="Spatafora J.W."/>
            <person name="Visel A."/>
            <person name="Grigoriev I.V."/>
        </authorList>
    </citation>
    <scope>NUCLEOTIDE SEQUENCE [LARGE SCALE GENOMIC DNA]</scope>
    <source>
        <strain evidence="5 6">CBS 115471</strain>
    </source>
</reference>
<comment type="similarity">
    <text evidence="1 4">Belongs to the short-chain dehydrogenases/reductases (SDR) family.</text>
</comment>
<dbReference type="AlphaFoldDB" id="A0A1Y2A285"/>
<dbReference type="PRINTS" id="PR00081">
    <property type="entry name" value="GDHRDH"/>
</dbReference>
<dbReference type="Pfam" id="PF00106">
    <property type="entry name" value="adh_short"/>
    <property type="match status" value="1"/>
</dbReference>
<dbReference type="STRING" id="1231657.A0A1Y2A285"/>
<dbReference type="SUPFAM" id="SSF51735">
    <property type="entry name" value="NAD(P)-binding Rossmann-fold domains"/>
    <property type="match status" value="1"/>
</dbReference>
<evidence type="ECO:0000256" key="3">
    <source>
        <dbReference type="ARBA" id="ARBA00023002"/>
    </source>
</evidence>
<accession>A0A1Y2A285</accession>
<evidence type="ECO:0000313" key="5">
    <source>
        <dbReference type="EMBL" id="ORY16115.1"/>
    </source>
</evidence>
<evidence type="ECO:0000313" key="6">
    <source>
        <dbReference type="Proteomes" id="UP000193144"/>
    </source>
</evidence>
<dbReference type="PRINTS" id="PR00080">
    <property type="entry name" value="SDRFAMILY"/>
</dbReference>
<dbReference type="GO" id="GO:0005783">
    <property type="term" value="C:endoplasmic reticulum"/>
    <property type="evidence" value="ECO:0007669"/>
    <property type="project" value="TreeGrafter"/>
</dbReference>
<dbReference type="OrthoDB" id="2102561at2759"/>
<organism evidence="5 6">
    <name type="scientific">Clohesyomyces aquaticus</name>
    <dbReference type="NCBI Taxonomy" id="1231657"/>
    <lineage>
        <taxon>Eukaryota</taxon>
        <taxon>Fungi</taxon>
        <taxon>Dikarya</taxon>
        <taxon>Ascomycota</taxon>
        <taxon>Pezizomycotina</taxon>
        <taxon>Dothideomycetes</taxon>
        <taxon>Pleosporomycetidae</taxon>
        <taxon>Pleosporales</taxon>
        <taxon>Lindgomycetaceae</taxon>
        <taxon>Clohesyomyces</taxon>
    </lineage>
</organism>
<evidence type="ECO:0000256" key="4">
    <source>
        <dbReference type="RuleBase" id="RU000363"/>
    </source>
</evidence>
<dbReference type="GO" id="GO:0004806">
    <property type="term" value="F:triacylglycerol lipase activity"/>
    <property type="evidence" value="ECO:0007669"/>
    <property type="project" value="TreeGrafter"/>
</dbReference>
<dbReference type="PANTHER" id="PTHR44169:SF6">
    <property type="entry name" value="NADPH-DEPENDENT 1-ACYLDIHYDROXYACETONE PHOSPHATE REDUCTASE"/>
    <property type="match status" value="1"/>
</dbReference>
<protein>
    <submittedName>
        <fullName evidence="5">1-acyl dihydroxyacetone phosphate reductase</fullName>
    </submittedName>
</protein>
<dbReference type="PANTHER" id="PTHR44169">
    <property type="entry name" value="NADPH-DEPENDENT 1-ACYLDIHYDROXYACETONE PHOSPHATE REDUCTASE"/>
    <property type="match status" value="1"/>
</dbReference>
<dbReference type="InterPro" id="IPR036291">
    <property type="entry name" value="NAD(P)-bd_dom_sf"/>
</dbReference>
<keyword evidence="3" id="KW-0560">Oxidoreductase</keyword>
<dbReference type="InterPro" id="IPR020904">
    <property type="entry name" value="Sc_DH/Rdtase_CS"/>
</dbReference>
<evidence type="ECO:0000256" key="2">
    <source>
        <dbReference type="ARBA" id="ARBA00022857"/>
    </source>
</evidence>
<keyword evidence="6" id="KW-1185">Reference proteome</keyword>
<proteinExistence type="inferred from homology"/>
<dbReference type="GO" id="GO:0000140">
    <property type="term" value="F:acylglycerone-phosphate reductase (NADP+) activity"/>
    <property type="evidence" value="ECO:0007669"/>
    <property type="project" value="TreeGrafter"/>
</dbReference>